<feature type="region of interest" description="Disordered" evidence="1">
    <location>
        <begin position="35"/>
        <end position="54"/>
    </location>
</feature>
<comment type="caution">
    <text evidence="3">The sequence shown here is derived from an EMBL/GenBank/DDBJ whole genome shotgun (WGS) entry which is preliminary data.</text>
</comment>
<evidence type="ECO:0000256" key="1">
    <source>
        <dbReference type="SAM" id="MobiDB-lite"/>
    </source>
</evidence>
<gene>
    <name evidence="3" type="ORF">H7F16_10205</name>
</gene>
<organism evidence="3 4">
    <name type="scientific">Paragemmobacter straminiformis</name>
    <dbReference type="NCBI Taxonomy" id="2045119"/>
    <lineage>
        <taxon>Bacteria</taxon>
        <taxon>Pseudomonadati</taxon>
        <taxon>Pseudomonadota</taxon>
        <taxon>Alphaproteobacteria</taxon>
        <taxon>Rhodobacterales</taxon>
        <taxon>Paracoccaceae</taxon>
        <taxon>Paragemmobacter</taxon>
    </lineage>
</organism>
<dbReference type="EMBL" id="JACLQD010000002">
    <property type="protein sequence ID" value="MBC2835875.1"/>
    <property type="molecule type" value="Genomic_DNA"/>
</dbReference>
<feature type="transmembrane region" description="Helical" evidence="2">
    <location>
        <begin position="184"/>
        <end position="206"/>
    </location>
</feature>
<keyword evidence="4" id="KW-1185">Reference proteome</keyword>
<dbReference type="Proteomes" id="UP000555411">
    <property type="component" value="Unassembled WGS sequence"/>
</dbReference>
<evidence type="ECO:0000313" key="3">
    <source>
        <dbReference type="EMBL" id="MBC2835875.1"/>
    </source>
</evidence>
<evidence type="ECO:0000256" key="2">
    <source>
        <dbReference type="SAM" id="Phobius"/>
    </source>
</evidence>
<evidence type="ECO:0000313" key="4">
    <source>
        <dbReference type="Proteomes" id="UP000555411"/>
    </source>
</evidence>
<keyword evidence="2" id="KW-0472">Membrane</keyword>
<feature type="transmembrane region" description="Helical" evidence="2">
    <location>
        <begin position="213"/>
        <end position="231"/>
    </location>
</feature>
<proteinExistence type="predicted"/>
<protein>
    <submittedName>
        <fullName evidence="3">Uncharacterized protein</fullName>
    </submittedName>
</protein>
<dbReference type="RefSeq" id="WP_185797446.1">
    <property type="nucleotide sequence ID" value="NZ_JACLQD010000002.1"/>
</dbReference>
<accession>A0A842I8B5</accession>
<reference evidence="3 4" key="1">
    <citation type="journal article" date="2017" name="Int. J. Syst. Evol. Microbiol.">
        <title>Gemmobacter straminiformis sp. nov., isolated from an artificial fountain.</title>
        <authorList>
            <person name="Kang J.Y."/>
            <person name="Kim M.J."/>
            <person name="Chun J."/>
            <person name="Son K.P."/>
            <person name="Jahng K.Y."/>
        </authorList>
    </citation>
    <scope>NUCLEOTIDE SEQUENCE [LARGE SCALE GENOMIC DNA]</scope>
    <source>
        <strain evidence="3 4">CAM-8</strain>
    </source>
</reference>
<keyword evidence="2" id="KW-0812">Transmembrane</keyword>
<dbReference type="AlphaFoldDB" id="A0A842I8B5"/>
<sequence length="236" mass="25220">MSWKFAMLDIEGHAPLADPPLPSGDLEAMFLQQQDPAPARSITPRRPLRLSPQREDAALDPRQSLVALNIFSDVFGPEPVAEADQTLDPRIRASRHRARARLSHAVNTLAPDEANFWHVSAPTAEPSLPQDHPSATIAANDLPDLPAPLHEHLARVRAALYADSVGSDAVTTPASAQLRLASHAMNATLVVVAFPVGAALTTYSLLRGGNMRLSAQAMAVVAGVLGIWQSSLSHLL</sequence>
<name>A0A842I8B5_9RHOB</name>
<keyword evidence="2" id="KW-1133">Transmembrane helix</keyword>